<gene>
    <name evidence="2" type="ORF">S12H4_28931</name>
</gene>
<dbReference type="InterPro" id="IPR000683">
    <property type="entry name" value="Gfo/Idh/MocA-like_OxRdtase_N"/>
</dbReference>
<organism evidence="2">
    <name type="scientific">marine sediment metagenome</name>
    <dbReference type="NCBI Taxonomy" id="412755"/>
    <lineage>
        <taxon>unclassified sequences</taxon>
        <taxon>metagenomes</taxon>
        <taxon>ecological metagenomes</taxon>
    </lineage>
</organism>
<evidence type="ECO:0000313" key="2">
    <source>
        <dbReference type="EMBL" id="GAI93467.1"/>
    </source>
</evidence>
<dbReference type="GO" id="GO:0000166">
    <property type="term" value="F:nucleotide binding"/>
    <property type="evidence" value="ECO:0007669"/>
    <property type="project" value="InterPro"/>
</dbReference>
<dbReference type="AlphaFoldDB" id="X1SKC8"/>
<sequence>MINKVPIRIGFVGCGMIARIHMKNLSEMEEVEIVSICDVLLGRAEKEAKKFNAKVY</sequence>
<proteinExistence type="predicted"/>
<accession>X1SKC8</accession>
<feature type="domain" description="Gfo/Idh/MocA-like oxidoreductase N-terminal" evidence="1">
    <location>
        <begin position="7"/>
        <end position="56"/>
    </location>
</feature>
<dbReference type="EMBL" id="BARW01016645">
    <property type="protein sequence ID" value="GAI93467.1"/>
    <property type="molecule type" value="Genomic_DNA"/>
</dbReference>
<name>X1SKC8_9ZZZZ</name>
<dbReference type="InterPro" id="IPR036291">
    <property type="entry name" value="NAD(P)-bd_dom_sf"/>
</dbReference>
<protein>
    <recommendedName>
        <fullName evidence="1">Gfo/Idh/MocA-like oxidoreductase N-terminal domain-containing protein</fullName>
    </recommendedName>
</protein>
<reference evidence="2" key="1">
    <citation type="journal article" date="2014" name="Front. Microbiol.">
        <title>High frequency of phylogenetically diverse reductive dehalogenase-homologous genes in deep subseafloor sedimentary metagenomes.</title>
        <authorList>
            <person name="Kawai M."/>
            <person name="Futagami T."/>
            <person name="Toyoda A."/>
            <person name="Takaki Y."/>
            <person name="Nishi S."/>
            <person name="Hori S."/>
            <person name="Arai W."/>
            <person name="Tsubouchi T."/>
            <person name="Morono Y."/>
            <person name="Uchiyama I."/>
            <person name="Ito T."/>
            <person name="Fujiyama A."/>
            <person name="Inagaki F."/>
            <person name="Takami H."/>
        </authorList>
    </citation>
    <scope>NUCLEOTIDE SEQUENCE</scope>
    <source>
        <strain evidence="2">Expedition CK06-06</strain>
    </source>
</reference>
<dbReference type="Pfam" id="PF01408">
    <property type="entry name" value="GFO_IDH_MocA"/>
    <property type="match status" value="1"/>
</dbReference>
<feature type="non-terminal residue" evidence="2">
    <location>
        <position position="56"/>
    </location>
</feature>
<comment type="caution">
    <text evidence="2">The sequence shown here is derived from an EMBL/GenBank/DDBJ whole genome shotgun (WGS) entry which is preliminary data.</text>
</comment>
<evidence type="ECO:0000259" key="1">
    <source>
        <dbReference type="Pfam" id="PF01408"/>
    </source>
</evidence>
<dbReference type="SUPFAM" id="SSF51735">
    <property type="entry name" value="NAD(P)-binding Rossmann-fold domains"/>
    <property type="match status" value="1"/>
</dbReference>
<dbReference type="Gene3D" id="3.40.50.720">
    <property type="entry name" value="NAD(P)-binding Rossmann-like Domain"/>
    <property type="match status" value="1"/>
</dbReference>